<gene>
    <name evidence="1" type="ORF">CR513_20457</name>
</gene>
<keyword evidence="2" id="KW-1185">Reference proteome</keyword>
<dbReference type="AlphaFoldDB" id="A0A371H200"/>
<feature type="non-terminal residue" evidence="1">
    <location>
        <position position="1"/>
    </location>
</feature>
<sequence>MREPIVCTNIITNWLAAIAQHQAVKEADRRREMVLTFEPHSITFDDVTPACDIAISSLGWFTIEPVSRSLKISTKTCRDRWGIDFGRAHPQAYRDFCKATNIDRQGWSRVVPICRINRERRGNETKNVHTTSDFRILRDALTREVLLIIPKGLPIVCQIMFAKYYLGDASFMLKRQILTSYWCSLSLKGLFNLRTTKLYRIIQSSSFIT</sequence>
<evidence type="ECO:0000313" key="1">
    <source>
        <dbReference type="EMBL" id="RDX96844.1"/>
    </source>
</evidence>
<dbReference type="OrthoDB" id="1696305at2759"/>
<evidence type="ECO:0000313" key="2">
    <source>
        <dbReference type="Proteomes" id="UP000257109"/>
    </source>
</evidence>
<accession>A0A371H200</accession>
<name>A0A371H200_MUCPR</name>
<proteinExistence type="predicted"/>
<reference evidence="1" key="1">
    <citation type="submission" date="2018-05" db="EMBL/GenBank/DDBJ databases">
        <title>Draft genome of Mucuna pruriens seed.</title>
        <authorList>
            <person name="Nnadi N.E."/>
            <person name="Vos R."/>
            <person name="Hasami M.H."/>
            <person name="Devisetty U.K."/>
            <person name="Aguiy J.C."/>
        </authorList>
    </citation>
    <scope>NUCLEOTIDE SEQUENCE [LARGE SCALE GENOMIC DNA]</scope>
    <source>
        <strain evidence="1">JCA_2017</strain>
    </source>
</reference>
<comment type="caution">
    <text evidence="1">The sequence shown here is derived from an EMBL/GenBank/DDBJ whole genome shotgun (WGS) entry which is preliminary data.</text>
</comment>
<organism evidence="1 2">
    <name type="scientific">Mucuna pruriens</name>
    <name type="common">Velvet bean</name>
    <name type="synonym">Dolichos pruriens</name>
    <dbReference type="NCBI Taxonomy" id="157652"/>
    <lineage>
        <taxon>Eukaryota</taxon>
        <taxon>Viridiplantae</taxon>
        <taxon>Streptophyta</taxon>
        <taxon>Embryophyta</taxon>
        <taxon>Tracheophyta</taxon>
        <taxon>Spermatophyta</taxon>
        <taxon>Magnoliopsida</taxon>
        <taxon>eudicotyledons</taxon>
        <taxon>Gunneridae</taxon>
        <taxon>Pentapetalae</taxon>
        <taxon>rosids</taxon>
        <taxon>fabids</taxon>
        <taxon>Fabales</taxon>
        <taxon>Fabaceae</taxon>
        <taxon>Papilionoideae</taxon>
        <taxon>50 kb inversion clade</taxon>
        <taxon>NPAAA clade</taxon>
        <taxon>indigoferoid/millettioid clade</taxon>
        <taxon>Phaseoleae</taxon>
        <taxon>Mucuna</taxon>
    </lineage>
</organism>
<protein>
    <submittedName>
        <fullName evidence="1">Uncharacterized protein</fullName>
    </submittedName>
</protein>
<dbReference type="EMBL" id="QJKJ01003802">
    <property type="protein sequence ID" value="RDX96844.1"/>
    <property type="molecule type" value="Genomic_DNA"/>
</dbReference>
<dbReference type="Proteomes" id="UP000257109">
    <property type="component" value="Unassembled WGS sequence"/>
</dbReference>